<organism evidence="1 2">
    <name type="scientific">Prorocentrum cordatum</name>
    <dbReference type="NCBI Taxonomy" id="2364126"/>
    <lineage>
        <taxon>Eukaryota</taxon>
        <taxon>Sar</taxon>
        <taxon>Alveolata</taxon>
        <taxon>Dinophyceae</taxon>
        <taxon>Prorocentrales</taxon>
        <taxon>Prorocentraceae</taxon>
        <taxon>Prorocentrum</taxon>
    </lineage>
</organism>
<evidence type="ECO:0000313" key="1">
    <source>
        <dbReference type="EMBL" id="CAK0888976.1"/>
    </source>
</evidence>
<accession>A0ABN9WUG6</accession>
<keyword evidence="2" id="KW-1185">Reference proteome</keyword>
<proteinExistence type="predicted"/>
<dbReference type="EMBL" id="CAUYUJ010019157">
    <property type="protein sequence ID" value="CAK0888976.1"/>
    <property type="molecule type" value="Genomic_DNA"/>
</dbReference>
<protein>
    <recommendedName>
        <fullName evidence="3">t-SNARE coiled-coil homology domain-containing protein</fullName>
    </recommendedName>
</protein>
<dbReference type="Proteomes" id="UP001189429">
    <property type="component" value="Unassembled WGS sequence"/>
</dbReference>
<sequence length="112" mass="12190">MALDAKMDTLLSQMGMVVASVQRHDTALASLTNDMQGMRNTMEEQIAEQDGKFGAMQEQIAALRVQRPGSHVVDADEDMIDTGLNIDLLAAKTDEKIRKMEGSIGKFAATYG</sequence>
<name>A0ABN9WUG6_9DINO</name>
<evidence type="ECO:0000313" key="2">
    <source>
        <dbReference type="Proteomes" id="UP001189429"/>
    </source>
</evidence>
<gene>
    <name evidence="1" type="ORF">PCOR1329_LOCUS69649</name>
</gene>
<comment type="caution">
    <text evidence="1">The sequence shown here is derived from an EMBL/GenBank/DDBJ whole genome shotgun (WGS) entry which is preliminary data.</text>
</comment>
<reference evidence="1" key="1">
    <citation type="submission" date="2023-10" db="EMBL/GenBank/DDBJ databases">
        <authorList>
            <person name="Chen Y."/>
            <person name="Shah S."/>
            <person name="Dougan E. K."/>
            <person name="Thang M."/>
            <person name="Chan C."/>
        </authorList>
    </citation>
    <scope>NUCLEOTIDE SEQUENCE [LARGE SCALE GENOMIC DNA]</scope>
</reference>
<evidence type="ECO:0008006" key="3">
    <source>
        <dbReference type="Google" id="ProtNLM"/>
    </source>
</evidence>